<dbReference type="InterPro" id="IPR035069">
    <property type="entry name" value="TTHA1013/TTHA0281-like"/>
</dbReference>
<proteinExistence type="predicted"/>
<dbReference type="AlphaFoldDB" id="A0A328B3W3"/>
<dbReference type="InterPro" id="IPR031807">
    <property type="entry name" value="HicB-like"/>
</dbReference>
<dbReference type="GO" id="GO:0006355">
    <property type="term" value="P:regulation of DNA-templated transcription"/>
    <property type="evidence" value="ECO:0007669"/>
    <property type="project" value="InterPro"/>
</dbReference>
<dbReference type="Proteomes" id="UP000249842">
    <property type="component" value="Unassembled WGS sequence"/>
</dbReference>
<dbReference type="SUPFAM" id="SSF143100">
    <property type="entry name" value="TTHA1013/TTHA0281-like"/>
    <property type="match status" value="1"/>
</dbReference>
<organism evidence="3 4">
    <name type="scientific">Phenylobacterium hankyongense</name>
    <dbReference type="NCBI Taxonomy" id="1813876"/>
    <lineage>
        <taxon>Bacteria</taxon>
        <taxon>Pseudomonadati</taxon>
        <taxon>Pseudomonadota</taxon>
        <taxon>Alphaproteobacteria</taxon>
        <taxon>Caulobacterales</taxon>
        <taxon>Caulobacteraceae</taxon>
        <taxon>Phenylobacterium</taxon>
    </lineage>
</organism>
<protein>
    <recommendedName>
        <fullName evidence="2">HicB-like antitoxin of toxin-antitoxin system domain-containing protein</fullName>
    </recommendedName>
</protein>
<gene>
    <name evidence="3" type="ORF">DJ021_15260</name>
</gene>
<dbReference type="InterPro" id="IPR010985">
    <property type="entry name" value="Ribbon_hlx_hlx"/>
</dbReference>
<evidence type="ECO:0000256" key="1">
    <source>
        <dbReference type="SAM" id="MobiDB-lite"/>
    </source>
</evidence>
<dbReference type="Pfam" id="PF15919">
    <property type="entry name" value="HicB_lk_antitox"/>
    <property type="match status" value="1"/>
</dbReference>
<feature type="region of interest" description="Disordered" evidence="1">
    <location>
        <begin position="187"/>
        <end position="223"/>
    </location>
</feature>
<evidence type="ECO:0000259" key="2">
    <source>
        <dbReference type="Pfam" id="PF15919"/>
    </source>
</evidence>
<feature type="compositionally biased region" description="Basic and acidic residues" evidence="1">
    <location>
        <begin position="193"/>
        <end position="223"/>
    </location>
</feature>
<dbReference type="EMBL" id="QFYP01000001">
    <property type="protein sequence ID" value="RAK61071.1"/>
    <property type="molecule type" value="Genomic_DNA"/>
</dbReference>
<sequence length="223" mass="23364">MSTVLYVAVASGDQTLGYQAVVPDLPGCSAAGADLGELLGNARQTVGAHLQSLADAGQEWPRPTPIEQIQVPPSAVAVLVDVEVEDTPVRVNISIGEQLLKRLDAAAELRGASRSGFIAQAVRISLGDKGRGAGAEFESATRRLQEELSAVGRKINESLGPDSPFSRSMADLDERVTDTVRKAADSVSAAMARRKEADARAAKAEHAGAPERAESPEREGADL</sequence>
<dbReference type="SUPFAM" id="SSF47598">
    <property type="entry name" value="Ribbon-helix-helix"/>
    <property type="match status" value="1"/>
</dbReference>
<name>A0A328B3W3_9CAUL</name>
<evidence type="ECO:0000313" key="4">
    <source>
        <dbReference type="Proteomes" id="UP000249842"/>
    </source>
</evidence>
<keyword evidence="4" id="KW-1185">Reference proteome</keyword>
<dbReference type="OrthoDB" id="9807959at2"/>
<evidence type="ECO:0000313" key="3">
    <source>
        <dbReference type="EMBL" id="RAK61071.1"/>
    </source>
</evidence>
<feature type="domain" description="HicB-like antitoxin of toxin-antitoxin system" evidence="2">
    <location>
        <begin position="7"/>
        <end position="121"/>
    </location>
</feature>
<accession>A0A328B3W3</accession>
<comment type="caution">
    <text evidence="3">The sequence shown here is derived from an EMBL/GenBank/DDBJ whole genome shotgun (WGS) entry which is preliminary data.</text>
</comment>
<reference evidence="4" key="1">
    <citation type="submission" date="2018-05" db="EMBL/GenBank/DDBJ databases">
        <authorList>
            <person name="Li X."/>
        </authorList>
    </citation>
    <scope>NUCLEOTIDE SEQUENCE [LARGE SCALE GENOMIC DNA]</scope>
    <source>
        <strain evidence="4">HKS-05</strain>
    </source>
</reference>
<dbReference type="CDD" id="cd22231">
    <property type="entry name" value="RHH_NikR_HicB-like"/>
    <property type="match status" value="1"/>
</dbReference>
<dbReference type="RefSeq" id="WP_111458363.1">
    <property type="nucleotide sequence ID" value="NZ_QFYP01000001.1"/>
</dbReference>
<dbReference type="Gene3D" id="3.30.160.250">
    <property type="match status" value="1"/>
</dbReference>